<evidence type="ECO:0000313" key="2">
    <source>
        <dbReference type="EMBL" id="GAA1569352.1"/>
    </source>
</evidence>
<dbReference type="RefSeq" id="WP_344212845.1">
    <property type="nucleotide sequence ID" value="NZ_BAAAOS010000018.1"/>
</dbReference>
<dbReference type="InterPro" id="IPR003593">
    <property type="entry name" value="AAA+_ATPase"/>
</dbReference>
<dbReference type="SUPFAM" id="SSF52540">
    <property type="entry name" value="P-loop containing nucleoside triphosphate hydrolases"/>
    <property type="match status" value="1"/>
</dbReference>
<name>A0ABN2D2W1_9ACTN</name>
<dbReference type="EMBL" id="BAAAOS010000018">
    <property type="protein sequence ID" value="GAA1569352.1"/>
    <property type="molecule type" value="Genomic_DNA"/>
</dbReference>
<dbReference type="InterPro" id="IPR027417">
    <property type="entry name" value="P-loop_NTPase"/>
</dbReference>
<dbReference type="Pfam" id="PF13476">
    <property type="entry name" value="AAA_23"/>
    <property type="match status" value="1"/>
</dbReference>
<evidence type="ECO:0000313" key="3">
    <source>
        <dbReference type="Proteomes" id="UP001500393"/>
    </source>
</evidence>
<dbReference type="InterPro" id="IPR038729">
    <property type="entry name" value="Rad50/SbcC_AAA"/>
</dbReference>
<dbReference type="SMART" id="SM00382">
    <property type="entry name" value="AAA"/>
    <property type="match status" value="1"/>
</dbReference>
<dbReference type="Gene3D" id="1.10.30.50">
    <property type="match status" value="1"/>
</dbReference>
<dbReference type="PANTHER" id="PTHR43581:SF2">
    <property type="entry name" value="EXCINUCLEASE ATPASE SUBUNIT"/>
    <property type="match status" value="1"/>
</dbReference>
<proteinExistence type="predicted"/>
<dbReference type="PANTHER" id="PTHR43581">
    <property type="entry name" value="ATP/GTP PHOSPHATASE"/>
    <property type="match status" value="1"/>
</dbReference>
<dbReference type="Proteomes" id="UP001500393">
    <property type="component" value="Unassembled WGS sequence"/>
</dbReference>
<comment type="caution">
    <text evidence="2">The sequence shown here is derived from an EMBL/GenBank/DDBJ whole genome shotgun (WGS) entry which is preliminary data.</text>
</comment>
<gene>
    <name evidence="2" type="ORF">GCM10009789_23490</name>
</gene>
<dbReference type="Gene3D" id="3.40.50.300">
    <property type="entry name" value="P-loop containing nucleotide triphosphate hydrolases"/>
    <property type="match status" value="2"/>
</dbReference>
<protein>
    <submittedName>
        <fullName evidence="2">AAA family ATPase</fullName>
    </submittedName>
</protein>
<dbReference type="InterPro" id="IPR003959">
    <property type="entry name" value="ATPase_AAA_core"/>
</dbReference>
<reference evidence="2 3" key="1">
    <citation type="journal article" date="2019" name="Int. J. Syst. Evol. Microbiol.">
        <title>The Global Catalogue of Microorganisms (GCM) 10K type strain sequencing project: providing services to taxonomists for standard genome sequencing and annotation.</title>
        <authorList>
            <consortium name="The Broad Institute Genomics Platform"/>
            <consortium name="The Broad Institute Genome Sequencing Center for Infectious Disease"/>
            <person name="Wu L."/>
            <person name="Ma J."/>
        </authorList>
    </citation>
    <scope>NUCLEOTIDE SEQUENCE [LARGE SCALE GENOMIC DNA]</scope>
    <source>
        <strain evidence="2 3">JCM 14969</strain>
    </source>
</reference>
<dbReference type="InterPro" id="IPR051396">
    <property type="entry name" value="Bact_Antivir_Def_Nuclease"/>
</dbReference>
<organism evidence="2 3">
    <name type="scientific">Kribbella sancticallisti</name>
    <dbReference type="NCBI Taxonomy" id="460087"/>
    <lineage>
        <taxon>Bacteria</taxon>
        <taxon>Bacillati</taxon>
        <taxon>Actinomycetota</taxon>
        <taxon>Actinomycetes</taxon>
        <taxon>Propionibacteriales</taxon>
        <taxon>Kribbellaceae</taxon>
        <taxon>Kribbella</taxon>
    </lineage>
</organism>
<sequence length="708" mass="79481">MIRRDRLSPPPAVLADQRLRALGQLRNYHLSKHIQSRYPLEPDLVQHPMVAAALAELFSGKCAYCESPTPEPFVEWHRPPQEAMDLDRKVARDHYWWLAYDWENLYPICSYCRSNKSTWFPVLGRRAEPEVRGPELLLERALLVDPCVDEPEHLFLYSETGDILGTDERGTTTINILELNRGDLVRGRQDAAREVLAALEPFGLPKGSTSIAVELRRLVADDQPYAGIRRWALRKHFLDRGSGLETLRHYGLDDPIALDLVGGVVASHEPTDYPSEPVTSSGDEQLDTVRLERIDIRNFRAIEHVVLDFRAALPDREPWLLLLGENGVGKSSLLRAVALAMAGEEERVRREPDAGEVVRRGSRAGEVRLGFSDGREVVLRFRQGQATFDLQGDVPALMVLGYGPTRLPPPKGTDRQPTRRVDVDNLFDPWSPLSDAEAWLADVAQVPSDQFNLHATDLKTLLPMEVEDRLLRRSGRLYATSYGERAPLAELSDGYRSVIALAADLILHLASYWQSMATAEGLLLIDELEVHLHPQWRMTIVSLLRRVFPRLRVIATTHDPLSLQQTEPGEVVLLRRTGRTGVEAVPRDVPKGLRADQLLTGDWFGLTTTTDAETAALVDEHSKILLERPSASKQRRRADLEEQLRGRLGQFAETSVERLAQDVAAQIIREEAVELGEAGPAERARIKNSVAQAVRRRTVGQRAGEEES</sequence>
<keyword evidence="3" id="KW-1185">Reference proteome</keyword>
<dbReference type="Pfam" id="PF13304">
    <property type="entry name" value="AAA_21"/>
    <property type="match status" value="1"/>
</dbReference>
<evidence type="ECO:0000259" key="1">
    <source>
        <dbReference type="SMART" id="SM00382"/>
    </source>
</evidence>
<accession>A0ABN2D2W1</accession>
<feature type="domain" description="AAA+ ATPase" evidence="1">
    <location>
        <begin position="316"/>
        <end position="586"/>
    </location>
</feature>